<proteinExistence type="predicted"/>
<reference evidence="1 2" key="1">
    <citation type="submission" date="2016-09" db="EMBL/GenBank/DDBJ databases">
        <title>Extensive genetic diversity and differential bi-allelic expression allows diatom success in the polar Southern Ocean.</title>
        <authorList>
            <consortium name="DOE Joint Genome Institute"/>
            <person name="Mock T."/>
            <person name="Otillar R.P."/>
            <person name="Strauss J."/>
            <person name="Dupont C."/>
            <person name="Frickenhaus S."/>
            <person name="Maumus F."/>
            <person name="Mcmullan M."/>
            <person name="Sanges R."/>
            <person name="Schmutz J."/>
            <person name="Toseland A."/>
            <person name="Valas R."/>
            <person name="Veluchamy A."/>
            <person name="Ward B.J."/>
            <person name="Allen A."/>
            <person name="Barry K."/>
            <person name="Falciatore A."/>
            <person name="Ferrante M."/>
            <person name="Fortunato A.E."/>
            <person name="Gloeckner G."/>
            <person name="Gruber A."/>
            <person name="Hipkin R."/>
            <person name="Janech M."/>
            <person name="Kroth P."/>
            <person name="Leese F."/>
            <person name="Lindquist E."/>
            <person name="Lyon B.R."/>
            <person name="Martin J."/>
            <person name="Mayer C."/>
            <person name="Parker M."/>
            <person name="Quesneville H."/>
            <person name="Raymond J."/>
            <person name="Uhlig C."/>
            <person name="Valentin K.U."/>
            <person name="Worden A.Z."/>
            <person name="Armbrust E.V."/>
            <person name="Bowler C."/>
            <person name="Green B."/>
            <person name="Moulton V."/>
            <person name="Van Oosterhout C."/>
            <person name="Grigoriev I."/>
        </authorList>
    </citation>
    <scope>NUCLEOTIDE SEQUENCE [LARGE SCALE GENOMIC DNA]</scope>
    <source>
        <strain evidence="1 2">CCMP1102</strain>
    </source>
</reference>
<protein>
    <submittedName>
        <fullName evidence="1">Uncharacterized protein</fullName>
    </submittedName>
</protein>
<accession>A0A1E7FU84</accession>
<gene>
    <name evidence="1" type="ORF">FRACYDRAFT_231860</name>
</gene>
<keyword evidence="2" id="KW-1185">Reference proteome</keyword>
<dbReference type="InParanoid" id="A0A1E7FU84"/>
<dbReference type="EMBL" id="KV784353">
    <property type="protein sequence ID" value="OEU21716.1"/>
    <property type="molecule type" value="Genomic_DNA"/>
</dbReference>
<evidence type="ECO:0000313" key="2">
    <source>
        <dbReference type="Proteomes" id="UP000095751"/>
    </source>
</evidence>
<sequence length="190" mass="21840">MMELINPPEAFTIGAYGRSQLLREIVAGISEKDRGWLITLCTNCIPTEIDFIDGIIVKSGCINMMNTVELLNCLLVVYCVAMTVDNNCNIEPYELPPIIGHFERLNYLGVIGDCRSLPMKELCMHESLEKLSQFLRTLDPVFKIKLKRLDMVKCKIDENRLKILMFEIVPKFEDLAVLSFYNNEIERNPF</sequence>
<name>A0A1E7FU84_9STRA</name>
<dbReference type="AlphaFoldDB" id="A0A1E7FU84"/>
<dbReference type="Proteomes" id="UP000095751">
    <property type="component" value="Unassembled WGS sequence"/>
</dbReference>
<dbReference type="KEGG" id="fcy:FRACYDRAFT_231860"/>
<evidence type="ECO:0000313" key="1">
    <source>
        <dbReference type="EMBL" id="OEU21716.1"/>
    </source>
</evidence>
<organism evidence="1 2">
    <name type="scientific">Fragilariopsis cylindrus CCMP1102</name>
    <dbReference type="NCBI Taxonomy" id="635003"/>
    <lineage>
        <taxon>Eukaryota</taxon>
        <taxon>Sar</taxon>
        <taxon>Stramenopiles</taxon>
        <taxon>Ochrophyta</taxon>
        <taxon>Bacillariophyta</taxon>
        <taxon>Bacillariophyceae</taxon>
        <taxon>Bacillariophycidae</taxon>
        <taxon>Bacillariales</taxon>
        <taxon>Bacillariaceae</taxon>
        <taxon>Fragilariopsis</taxon>
    </lineage>
</organism>